<comment type="caution">
    <text evidence="2">The sequence shown here is derived from an EMBL/GenBank/DDBJ whole genome shotgun (WGS) entry which is preliminary data.</text>
</comment>
<organism evidence="2 3">
    <name type="scientific">Sphingomonas cavernae</name>
    <dbReference type="NCBI Taxonomy" id="2320861"/>
    <lineage>
        <taxon>Bacteria</taxon>
        <taxon>Pseudomonadati</taxon>
        <taxon>Pseudomonadota</taxon>
        <taxon>Alphaproteobacteria</taxon>
        <taxon>Sphingomonadales</taxon>
        <taxon>Sphingomonadaceae</taxon>
        <taxon>Sphingomonas</taxon>
    </lineage>
</organism>
<protein>
    <submittedName>
        <fullName evidence="2">DUF2501 domain-containing protein</fullName>
    </submittedName>
</protein>
<reference evidence="2 3" key="1">
    <citation type="submission" date="2018-09" db="EMBL/GenBank/DDBJ databases">
        <authorList>
            <person name="Zhu H."/>
        </authorList>
    </citation>
    <scope>NUCLEOTIDE SEQUENCE [LARGE SCALE GENOMIC DNA]</scope>
    <source>
        <strain evidence="2 3">K2R01-6</strain>
    </source>
</reference>
<evidence type="ECO:0000256" key="1">
    <source>
        <dbReference type="SAM" id="SignalP"/>
    </source>
</evidence>
<proteinExistence type="predicted"/>
<dbReference type="InterPro" id="IPR019637">
    <property type="entry name" value="DUF2501"/>
</dbReference>
<evidence type="ECO:0000313" key="2">
    <source>
        <dbReference type="EMBL" id="RJF91313.1"/>
    </source>
</evidence>
<keyword evidence="3" id="KW-1185">Reference proteome</keyword>
<feature type="signal peptide" evidence="1">
    <location>
        <begin position="1"/>
        <end position="23"/>
    </location>
</feature>
<evidence type="ECO:0000313" key="3">
    <source>
        <dbReference type="Proteomes" id="UP000286100"/>
    </source>
</evidence>
<gene>
    <name evidence="2" type="ORF">D3876_14500</name>
</gene>
<sequence>MRPRFLRHIALLSAIGSMGAAQAQIPGMPGGAGGMGLPNVSSMGAGNAAGVLSYCVKNKIIGGGDATSTLGSLTKKPDVTSSKDYTAGAAGKVATGKGAPFSLDSAPKQVKSQVCDMVLKQAKSFI</sequence>
<name>A0A418WMT6_9SPHN</name>
<dbReference type="OrthoDB" id="7511047at2"/>
<accession>A0A418WMT6</accession>
<keyword evidence="1" id="KW-0732">Signal</keyword>
<feature type="chain" id="PRO_5019143779" evidence="1">
    <location>
        <begin position="24"/>
        <end position="126"/>
    </location>
</feature>
<dbReference type="EMBL" id="QYUM01000003">
    <property type="protein sequence ID" value="RJF91313.1"/>
    <property type="molecule type" value="Genomic_DNA"/>
</dbReference>
<dbReference type="AlphaFoldDB" id="A0A418WMT6"/>
<dbReference type="Pfam" id="PF10696">
    <property type="entry name" value="DUF2501"/>
    <property type="match status" value="1"/>
</dbReference>
<dbReference type="Proteomes" id="UP000286100">
    <property type="component" value="Unassembled WGS sequence"/>
</dbReference>
<dbReference type="RefSeq" id="WP_119763306.1">
    <property type="nucleotide sequence ID" value="NZ_QYUM01000003.1"/>
</dbReference>